<dbReference type="SUPFAM" id="SSF141523">
    <property type="entry name" value="L,D-transpeptidase catalytic domain-like"/>
    <property type="match status" value="1"/>
</dbReference>
<dbReference type="GO" id="GO:0005576">
    <property type="term" value="C:extracellular region"/>
    <property type="evidence" value="ECO:0007669"/>
    <property type="project" value="TreeGrafter"/>
</dbReference>
<dbReference type="Pfam" id="PF12229">
    <property type="entry name" value="PG_binding_4"/>
    <property type="match status" value="1"/>
</dbReference>
<dbReference type="PROSITE" id="PS52029">
    <property type="entry name" value="LD_TPASE"/>
    <property type="match status" value="1"/>
</dbReference>
<accession>A0A1F5EAM3</accession>
<dbReference type="GO" id="GO:0016740">
    <property type="term" value="F:transferase activity"/>
    <property type="evidence" value="ECO:0007669"/>
    <property type="project" value="UniProtKB-KW"/>
</dbReference>
<evidence type="ECO:0000256" key="5">
    <source>
        <dbReference type="ARBA" id="ARBA00023316"/>
    </source>
</evidence>
<dbReference type="GO" id="GO:0071972">
    <property type="term" value="F:peptidoglycan L,D-transpeptidase activity"/>
    <property type="evidence" value="ECO:0007669"/>
    <property type="project" value="TreeGrafter"/>
</dbReference>
<evidence type="ECO:0000256" key="2">
    <source>
        <dbReference type="ARBA" id="ARBA00022679"/>
    </source>
</evidence>
<evidence type="ECO:0000256" key="6">
    <source>
        <dbReference type="PROSITE-ProRule" id="PRU01373"/>
    </source>
</evidence>
<dbReference type="STRING" id="1797471.A3A71_04160"/>
<evidence type="ECO:0000313" key="9">
    <source>
        <dbReference type="Proteomes" id="UP000177481"/>
    </source>
</evidence>
<dbReference type="CDD" id="cd16913">
    <property type="entry name" value="YkuD_like"/>
    <property type="match status" value="1"/>
</dbReference>
<comment type="caution">
    <text evidence="8">The sequence shown here is derived from an EMBL/GenBank/DDBJ whole genome shotgun (WGS) entry which is preliminary data.</text>
</comment>
<gene>
    <name evidence="8" type="ORF">A3A71_04160</name>
</gene>
<dbReference type="GO" id="GO:0018104">
    <property type="term" value="P:peptidoglycan-protein cross-linking"/>
    <property type="evidence" value="ECO:0007669"/>
    <property type="project" value="TreeGrafter"/>
</dbReference>
<comment type="pathway">
    <text evidence="1 6">Cell wall biogenesis; peptidoglycan biosynthesis.</text>
</comment>
<sequence>MRKRQLALVTVFSFTALVSLIMATGSFTAYAYSNRVMPRVLIAGEKIGGQGIAEASMQIQQRIASLREAPILLNLDGKLTTVTLKELGITPSVTKTVQEKLKSHSSFDWLKFNYWKEFFSPVEGGLAYSINKTTLRQKLEHKFNIRTIARNATLRAVDGRLQVIDGRDGRTLDVTQLNAGIDNLLRTGSALPIALDFVKVTPDVSVSDAKEAKAKIEKTLLPIYLKFEQQNFSITPQDQYGMLDFKVKGEKLRWSASTSSISSYLYSNVAISLNISMRQRTILAAKNNKVTDKGSEGREVQLAALAEEVARTITEHTDTKNSPIQIATRTIPVTDYIITPGYIAGLWKGLYLDINLTQQRIYILDGKNLLASYLISSGKPGTPTPIGQFKIVNKASLAESSLFPGIWMQMWNGLARLDSGLVEGYGIHRIPCFNASCTLKEDASHLGTPVSHGCIRVQDDGADWIFAHASVGTKVNIHI</sequence>
<dbReference type="InterPro" id="IPR050979">
    <property type="entry name" value="LD-transpeptidase"/>
</dbReference>
<proteinExistence type="predicted"/>
<dbReference type="Gene3D" id="2.40.440.10">
    <property type="entry name" value="L,D-transpeptidase catalytic domain-like"/>
    <property type="match status" value="1"/>
</dbReference>
<keyword evidence="4 6" id="KW-0573">Peptidoglycan synthesis</keyword>
<name>A0A1F5EAM3_9BACT</name>
<evidence type="ECO:0000256" key="1">
    <source>
        <dbReference type="ARBA" id="ARBA00004752"/>
    </source>
</evidence>
<evidence type="ECO:0000256" key="4">
    <source>
        <dbReference type="ARBA" id="ARBA00022984"/>
    </source>
</evidence>
<evidence type="ECO:0000256" key="3">
    <source>
        <dbReference type="ARBA" id="ARBA00022960"/>
    </source>
</evidence>
<dbReference type="InterPro" id="IPR038063">
    <property type="entry name" value="Transpep_catalytic_dom"/>
</dbReference>
<reference evidence="8 9" key="1">
    <citation type="journal article" date="2016" name="Nat. Commun.">
        <title>Thousands of microbial genomes shed light on interconnected biogeochemical processes in an aquifer system.</title>
        <authorList>
            <person name="Anantharaman K."/>
            <person name="Brown C.T."/>
            <person name="Hug L.A."/>
            <person name="Sharon I."/>
            <person name="Castelle C.J."/>
            <person name="Probst A.J."/>
            <person name="Thomas B.C."/>
            <person name="Singh A."/>
            <person name="Wilkins M.J."/>
            <person name="Karaoz U."/>
            <person name="Brodie E.L."/>
            <person name="Williams K.H."/>
            <person name="Hubbard S.S."/>
            <person name="Banfield J.F."/>
        </authorList>
    </citation>
    <scope>NUCLEOTIDE SEQUENCE [LARGE SCALE GENOMIC DNA]</scope>
</reference>
<dbReference type="PANTHER" id="PTHR30582:SF2">
    <property type="entry name" value="L,D-TRANSPEPTIDASE YCIB-RELATED"/>
    <property type="match status" value="1"/>
</dbReference>
<dbReference type="InterPro" id="IPR005490">
    <property type="entry name" value="LD_TPept_cat_dom"/>
</dbReference>
<dbReference type="GO" id="GO:0071555">
    <property type="term" value="P:cell wall organization"/>
    <property type="evidence" value="ECO:0007669"/>
    <property type="project" value="UniProtKB-UniRule"/>
</dbReference>
<dbReference type="UniPathway" id="UPA00219"/>
<dbReference type="EMBL" id="MEZX01000003">
    <property type="protein sequence ID" value="OGD64326.1"/>
    <property type="molecule type" value="Genomic_DNA"/>
</dbReference>
<protein>
    <recommendedName>
        <fullName evidence="7">L,D-TPase catalytic domain-containing protein</fullName>
    </recommendedName>
</protein>
<dbReference type="PANTHER" id="PTHR30582">
    <property type="entry name" value="L,D-TRANSPEPTIDASE"/>
    <property type="match status" value="1"/>
</dbReference>
<dbReference type="Proteomes" id="UP000177481">
    <property type="component" value="Unassembled WGS sequence"/>
</dbReference>
<evidence type="ECO:0000259" key="7">
    <source>
        <dbReference type="PROSITE" id="PS52029"/>
    </source>
</evidence>
<dbReference type="Pfam" id="PF03734">
    <property type="entry name" value="YkuD"/>
    <property type="match status" value="1"/>
</dbReference>
<dbReference type="InterPro" id="IPR022029">
    <property type="entry name" value="YoaR-like_PG-bd"/>
</dbReference>
<dbReference type="GO" id="GO:0008360">
    <property type="term" value="P:regulation of cell shape"/>
    <property type="evidence" value="ECO:0007669"/>
    <property type="project" value="UniProtKB-UniRule"/>
</dbReference>
<organism evidence="8 9">
    <name type="scientific">Candidatus Berkelbacteria bacterium RIFCSPLOWO2_01_FULL_50_28</name>
    <dbReference type="NCBI Taxonomy" id="1797471"/>
    <lineage>
        <taxon>Bacteria</taxon>
        <taxon>Candidatus Berkelbacteria</taxon>
    </lineage>
</organism>
<evidence type="ECO:0000313" key="8">
    <source>
        <dbReference type="EMBL" id="OGD64326.1"/>
    </source>
</evidence>
<keyword evidence="2" id="KW-0808">Transferase</keyword>
<dbReference type="AlphaFoldDB" id="A0A1F5EAM3"/>
<feature type="domain" description="L,D-TPase catalytic" evidence="7">
    <location>
        <begin position="350"/>
        <end position="478"/>
    </location>
</feature>
<keyword evidence="5 6" id="KW-0961">Cell wall biogenesis/degradation</keyword>
<feature type="active site" description="Nucleophile" evidence="6">
    <location>
        <position position="454"/>
    </location>
</feature>
<feature type="active site" description="Proton donor/acceptor" evidence="6">
    <location>
        <position position="428"/>
    </location>
</feature>
<keyword evidence="3 6" id="KW-0133">Cell shape</keyword>